<protein>
    <submittedName>
        <fullName evidence="3">Uncharacterized protein</fullName>
    </submittedName>
</protein>
<keyword evidence="1" id="KW-0472">Membrane</keyword>
<keyword evidence="1" id="KW-0812">Transmembrane</keyword>
<dbReference type="Proteomes" id="UP000046395">
    <property type="component" value="Unassembled WGS sequence"/>
</dbReference>
<organism evidence="2 3">
    <name type="scientific">Trichuris muris</name>
    <name type="common">Mouse whipworm</name>
    <dbReference type="NCBI Taxonomy" id="70415"/>
    <lineage>
        <taxon>Eukaryota</taxon>
        <taxon>Metazoa</taxon>
        <taxon>Ecdysozoa</taxon>
        <taxon>Nematoda</taxon>
        <taxon>Enoplea</taxon>
        <taxon>Dorylaimia</taxon>
        <taxon>Trichinellida</taxon>
        <taxon>Trichuridae</taxon>
        <taxon>Trichuris</taxon>
    </lineage>
</organism>
<keyword evidence="1" id="KW-1133">Transmembrane helix</keyword>
<name>A0A5S6QY12_TRIMR</name>
<evidence type="ECO:0000313" key="2">
    <source>
        <dbReference type="Proteomes" id="UP000046395"/>
    </source>
</evidence>
<dbReference type="WBParaSite" id="TMUE_3000011994.1">
    <property type="protein sequence ID" value="TMUE_3000011994.1"/>
    <property type="gene ID" value="WBGene00301444"/>
</dbReference>
<proteinExistence type="predicted"/>
<evidence type="ECO:0000256" key="1">
    <source>
        <dbReference type="SAM" id="Phobius"/>
    </source>
</evidence>
<sequence>MLDIRKRRIFGTFATGSHLKFFLKFFSAMEVTGFCALFIIFFFFTTGGRQRLTVVIGRDPVLNCLRRYMLDIGKRRIFEEAARASFLYHVR</sequence>
<feature type="transmembrane region" description="Helical" evidence="1">
    <location>
        <begin position="21"/>
        <end position="44"/>
    </location>
</feature>
<dbReference type="AlphaFoldDB" id="A0A5S6QY12"/>
<keyword evidence="2" id="KW-1185">Reference proteome</keyword>
<accession>A0A5S6QY12</accession>
<evidence type="ECO:0000313" key="3">
    <source>
        <dbReference type="WBParaSite" id="TMUE_3000011994.1"/>
    </source>
</evidence>
<reference evidence="3" key="1">
    <citation type="submission" date="2019-12" db="UniProtKB">
        <authorList>
            <consortium name="WormBaseParasite"/>
        </authorList>
    </citation>
    <scope>IDENTIFICATION</scope>
</reference>